<dbReference type="Pfam" id="PF05380">
    <property type="entry name" value="Peptidase_A17"/>
    <property type="match status" value="1"/>
</dbReference>
<gene>
    <name evidence="1" type="ORF">FWK35_00012943</name>
</gene>
<sequence length="71" mass="8022">MYDITAIKSVPSKRGILSVIARIFDPLGFLSPVIFYAKCIMQRLWAAQTSWDDPLPSAIAEVWQEFMGMLS</sequence>
<dbReference type="OrthoDB" id="6628302at2759"/>
<accession>A0A6G0YFG6</accession>
<name>A0A6G0YFG6_APHCR</name>
<dbReference type="PANTHER" id="PTHR47331:SF5">
    <property type="entry name" value="RIBONUCLEASE H"/>
    <property type="match status" value="1"/>
</dbReference>
<keyword evidence="2" id="KW-1185">Reference proteome</keyword>
<proteinExistence type="predicted"/>
<dbReference type="Proteomes" id="UP000478052">
    <property type="component" value="Unassembled WGS sequence"/>
</dbReference>
<evidence type="ECO:0000313" key="1">
    <source>
        <dbReference type="EMBL" id="KAF0755038.1"/>
    </source>
</evidence>
<dbReference type="InterPro" id="IPR008042">
    <property type="entry name" value="Retrotrans_Pao"/>
</dbReference>
<organism evidence="1 2">
    <name type="scientific">Aphis craccivora</name>
    <name type="common">Cowpea aphid</name>
    <dbReference type="NCBI Taxonomy" id="307492"/>
    <lineage>
        <taxon>Eukaryota</taxon>
        <taxon>Metazoa</taxon>
        <taxon>Ecdysozoa</taxon>
        <taxon>Arthropoda</taxon>
        <taxon>Hexapoda</taxon>
        <taxon>Insecta</taxon>
        <taxon>Pterygota</taxon>
        <taxon>Neoptera</taxon>
        <taxon>Paraneoptera</taxon>
        <taxon>Hemiptera</taxon>
        <taxon>Sternorrhyncha</taxon>
        <taxon>Aphidomorpha</taxon>
        <taxon>Aphidoidea</taxon>
        <taxon>Aphididae</taxon>
        <taxon>Aphidini</taxon>
        <taxon>Aphis</taxon>
        <taxon>Aphis</taxon>
    </lineage>
</organism>
<reference evidence="1 2" key="1">
    <citation type="submission" date="2019-08" db="EMBL/GenBank/DDBJ databases">
        <title>Whole genome of Aphis craccivora.</title>
        <authorList>
            <person name="Voronova N.V."/>
            <person name="Shulinski R.S."/>
            <person name="Bandarenka Y.V."/>
            <person name="Zhorov D.G."/>
            <person name="Warner D."/>
        </authorList>
    </citation>
    <scope>NUCLEOTIDE SEQUENCE [LARGE SCALE GENOMIC DNA]</scope>
    <source>
        <strain evidence="1">180601</strain>
        <tissue evidence="1">Whole Body</tissue>
    </source>
</reference>
<dbReference type="PANTHER" id="PTHR47331">
    <property type="entry name" value="PHD-TYPE DOMAIN-CONTAINING PROTEIN"/>
    <property type="match status" value="1"/>
</dbReference>
<dbReference type="EMBL" id="VUJU01004249">
    <property type="protein sequence ID" value="KAF0755038.1"/>
    <property type="molecule type" value="Genomic_DNA"/>
</dbReference>
<comment type="caution">
    <text evidence="1">The sequence shown here is derived from an EMBL/GenBank/DDBJ whole genome shotgun (WGS) entry which is preliminary data.</text>
</comment>
<protein>
    <submittedName>
        <fullName evidence="1">Integrase catalytic domain-containing protein</fullName>
    </submittedName>
</protein>
<dbReference type="AlphaFoldDB" id="A0A6G0YFG6"/>
<evidence type="ECO:0000313" key="2">
    <source>
        <dbReference type="Proteomes" id="UP000478052"/>
    </source>
</evidence>